<feature type="domain" description="Radical SAM core" evidence="6">
    <location>
        <begin position="34"/>
        <end position="267"/>
    </location>
</feature>
<dbReference type="SFLD" id="SFLDG01082">
    <property type="entry name" value="B12-binding_domain_containing"/>
    <property type="match status" value="1"/>
</dbReference>
<dbReference type="SFLD" id="SFLDG01065">
    <property type="entry name" value="anaerobic_coproporphyrinogen-I"/>
    <property type="match status" value="1"/>
</dbReference>
<dbReference type="SMART" id="SM00729">
    <property type="entry name" value="Elp3"/>
    <property type="match status" value="1"/>
</dbReference>
<dbReference type="Gene3D" id="3.20.20.70">
    <property type="entry name" value="Aldolase class I"/>
    <property type="match status" value="1"/>
</dbReference>
<evidence type="ECO:0000259" key="6">
    <source>
        <dbReference type="PROSITE" id="PS51918"/>
    </source>
</evidence>
<accession>A0A6G5QL29</accession>
<dbReference type="GO" id="GO:0005737">
    <property type="term" value="C:cytoplasm"/>
    <property type="evidence" value="ECO:0007669"/>
    <property type="project" value="TreeGrafter"/>
</dbReference>
<keyword evidence="4" id="KW-0408">Iron</keyword>
<organism evidence="7 8">
    <name type="scientific">Campylobacter rectus</name>
    <name type="common">Wolinella recta</name>
    <dbReference type="NCBI Taxonomy" id="203"/>
    <lineage>
        <taxon>Bacteria</taxon>
        <taxon>Pseudomonadati</taxon>
        <taxon>Campylobacterota</taxon>
        <taxon>Epsilonproteobacteria</taxon>
        <taxon>Campylobacterales</taxon>
        <taxon>Campylobacteraceae</taxon>
        <taxon>Campylobacter</taxon>
    </lineage>
</organism>
<dbReference type="GO" id="GO:0006779">
    <property type="term" value="P:porphyrin-containing compound biosynthetic process"/>
    <property type="evidence" value="ECO:0007669"/>
    <property type="project" value="TreeGrafter"/>
</dbReference>
<dbReference type="SUPFAM" id="SSF102114">
    <property type="entry name" value="Radical SAM enzymes"/>
    <property type="match status" value="1"/>
</dbReference>
<protein>
    <submittedName>
        <fullName evidence="7">Putative coproporphyrinogen III oxidase</fullName>
    </submittedName>
</protein>
<proteinExistence type="predicted"/>
<evidence type="ECO:0000256" key="1">
    <source>
        <dbReference type="ARBA" id="ARBA00001966"/>
    </source>
</evidence>
<dbReference type="PANTHER" id="PTHR13932">
    <property type="entry name" value="COPROPORPHYRINIGEN III OXIDASE"/>
    <property type="match status" value="1"/>
</dbReference>
<dbReference type="EMBL" id="CP012543">
    <property type="protein sequence ID" value="QCD46361.1"/>
    <property type="molecule type" value="Genomic_DNA"/>
</dbReference>
<keyword evidence="2" id="KW-0949">S-adenosyl-L-methionine</keyword>
<dbReference type="RefSeq" id="WP_002944396.1">
    <property type="nucleotide sequence ID" value="NZ_CP012543.1"/>
</dbReference>
<sequence length="407" mass="46710">MFKTRQKGHAGPARSRKVEMATSAEVEKFLEEELPTQKDGVIYIHVPFCDNICSFCSMYRTKLEDELDDYTKYLLGEIEKYGKFQYLKAKNIRSVYFGGGTPTILKERHLEPIINAIRSKFNIAADCEFSLESTLHNLNLSKLRLLESLGVNRFSIGVQTFSDRGRKLLNRVQGKKGAIEHLQMIRQNFSGMVCTDIIFNYPEQTLEEVLEDARLVDELSIDSTSFYSLQLFDKSELAKSISQDYYDVEHEHKLHNAFVEKLLGTGNYEVLEYTKFNRIGRDRYQYIRLSHEGADILPLGKGAGGHLGCYGIYNAKENMQMISKTNDKQRAEGRLKSLFQYPKIELARVKSFVSDATFDELTEFFKKCENKGYMSIENGFLNYTTDGVFWGNSIATEVGNIAHKDFE</sequence>
<name>A0A6G5QL29_CAMRE</name>
<dbReference type="AlphaFoldDB" id="A0A6G5QL29"/>
<dbReference type="Pfam" id="PF04055">
    <property type="entry name" value="Radical_SAM"/>
    <property type="match status" value="1"/>
</dbReference>
<dbReference type="InterPro" id="IPR006638">
    <property type="entry name" value="Elp3/MiaA/NifB-like_rSAM"/>
</dbReference>
<evidence type="ECO:0000256" key="4">
    <source>
        <dbReference type="ARBA" id="ARBA00023004"/>
    </source>
</evidence>
<dbReference type="PROSITE" id="PS51918">
    <property type="entry name" value="RADICAL_SAM"/>
    <property type="match status" value="1"/>
</dbReference>
<evidence type="ECO:0000256" key="5">
    <source>
        <dbReference type="ARBA" id="ARBA00023014"/>
    </source>
</evidence>
<gene>
    <name evidence="7" type="ORF">CRECT_0675</name>
</gene>
<evidence type="ECO:0000313" key="8">
    <source>
        <dbReference type="Proteomes" id="UP000502377"/>
    </source>
</evidence>
<dbReference type="InterPro" id="IPR058240">
    <property type="entry name" value="rSAM_sf"/>
</dbReference>
<reference evidence="7 8" key="1">
    <citation type="submission" date="2016-07" db="EMBL/GenBank/DDBJ databases">
        <title>Comparative genomics of the Campylobacter concisus group.</title>
        <authorList>
            <person name="Miller W.G."/>
            <person name="Yee E."/>
            <person name="Chapman M.H."/>
            <person name="Huynh S."/>
            <person name="Bono J.L."/>
            <person name="On S.L.W."/>
            <person name="StLeger J."/>
            <person name="Foster G."/>
            <person name="Parker C.T."/>
        </authorList>
    </citation>
    <scope>NUCLEOTIDE SEQUENCE [LARGE SCALE GENOMIC DNA]</scope>
    <source>
        <strain evidence="7 8">ATCC 33238</strain>
    </source>
</reference>
<dbReference type="InterPro" id="IPR007197">
    <property type="entry name" value="rSAM"/>
</dbReference>
<dbReference type="SFLD" id="SFLDS00029">
    <property type="entry name" value="Radical_SAM"/>
    <property type="match status" value="1"/>
</dbReference>
<evidence type="ECO:0000313" key="7">
    <source>
        <dbReference type="EMBL" id="QCD46361.1"/>
    </source>
</evidence>
<dbReference type="GO" id="GO:0003824">
    <property type="term" value="F:catalytic activity"/>
    <property type="evidence" value="ECO:0007669"/>
    <property type="project" value="InterPro"/>
</dbReference>
<keyword evidence="5" id="KW-0411">Iron-sulfur</keyword>
<dbReference type="GO" id="GO:0051539">
    <property type="term" value="F:4 iron, 4 sulfur cluster binding"/>
    <property type="evidence" value="ECO:0007669"/>
    <property type="project" value="TreeGrafter"/>
</dbReference>
<dbReference type="GO" id="GO:0046872">
    <property type="term" value="F:metal ion binding"/>
    <property type="evidence" value="ECO:0007669"/>
    <property type="project" value="UniProtKB-KW"/>
</dbReference>
<dbReference type="PANTHER" id="PTHR13932:SF5">
    <property type="entry name" value="RADICAL S-ADENOSYL METHIONINE DOMAIN-CONTAINING PROTEIN 1, MITOCHONDRIAL"/>
    <property type="match status" value="1"/>
</dbReference>
<dbReference type="KEGG" id="crx:CRECT_0675"/>
<dbReference type="InterPro" id="IPR013785">
    <property type="entry name" value="Aldolase_TIM"/>
</dbReference>
<evidence type="ECO:0000256" key="3">
    <source>
        <dbReference type="ARBA" id="ARBA00022723"/>
    </source>
</evidence>
<keyword evidence="3" id="KW-0479">Metal-binding</keyword>
<evidence type="ECO:0000256" key="2">
    <source>
        <dbReference type="ARBA" id="ARBA00022691"/>
    </source>
</evidence>
<dbReference type="Proteomes" id="UP000502377">
    <property type="component" value="Chromosome"/>
</dbReference>
<dbReference type="CDD" id="cd01335">
    <property type="entry name" value="Radical_SAM"/>
    <property type="match status" value="1"/>
</dbReference>
<comment type="cofactor">
    <cofactor evidence="1">
        <name>[4Fe-4S] cluster</name>
        <dbReference type="ChEBI" id="CHEBI:49883"/>
    </cofactor>
</comment>
<dbReference type="InterPro" id="IPR034505">
    <property type="entry name" value="Coproporphyrinogen-III_oxidase"/>
</dbReference>